<sequence length="352" mass="36826">MAARGAVLGVVASLCAALTACVPAQPVATVPRPLSEMEVALHSHVAVLASDEFAGREVESIGEGLTLDYLQAEFAAAGLKSGTHDPGNAWREPFSYEHQGRTIRTHNLIARLPGAEPQAGAVLLIAHWDHLGYGARCKRAGDDKVCNGAVDNASGLAMMIEIARALAKGPQPERDIYFLASGGEEDGLRGALSFVADPPVPLEKFVAVFNLDTEGVAPPGAPVVVLATPGPATVGALMSLVSATARDEGVTLVPPDEGNRKYLKRQDGWAFDAEGIPAVIISAAFAQQNRLRDYMRHRYHRANDDVAGVELGAAADMVGFHVALLQRAANPAMLPRAVTAAAGRTAITANAP</sequence>
<evidence type="ECO:0000256" key="3">
    <source>
        <dbReference type="ARBA" id="ARBA00022723"/>
    </source>
</evidence>
<evidence type="ECO:0000313" key="10">
    <source>
        <dbReference type="Proteomes" id="UP000283003"/>
    </source>
</evidence>
<accession>A0A437H1E3</accession>
<evidence type="ECO:0000313" key="9">
    <source>
        <dbReference type="EMBL" id="RVQ69464.1"/>
    </source>
</evidence>
<dbReference type="PANTHER" id="PTHR12147">
    <property type="entry name" value="METALLOPEPTIDASE M28 FAMILY MEMBER"/>
    <property type="match status" value="1"/>
</dbReference>
<dbReference type="SUPFAM" id="SSF53187">
    <property type="entry name" value="Zn-dependent exopeptidases"/>
    <property type="match status" value="1"/>
</dbReference>
<dbReference type="OrthoDB" id="9778250at2"/>
<keyword evidence="1" id="KW-0031">Aminopeptidase</keyword>
<dbReference type="InterPro" id="IPR045175">
    <property type="entry name" value="M28_fam"/>
</dbReference>
<proteinExistence type="predicted"/>
<keyword evidence="4 7" id="KW-0732">Signal</keyword>
<name>A0A437H1E3_9SPHN</name>
<protein>
    <submittedName>
        <fullName evidence="9">M20/M25/M40 family metallo-hydrolase</fullName>
    </submittedName>
</protein>
<dbReference type="Gene3D" id="3.40.630.10">
    <property type="entry name" value="Zn peptidases"/>
    <property type="match status" value="1"/>
</dbReference>
<dbReference type="GO" id="GO:0004177">
    <property type="term" value="F:aminopeptidase activity"/>
    <property type="evidence" value="ECO:0007669"/>
    <property type="project" value="UniProtKB-KW"/>
</dbReference>
<dbReference type="EMBL" id="RXOL01000001">
    <property type="protein sequence ID" value="RVQ69464.1"/>
    <property type="molecule type" value="Genomic_DNA"/>
</dbReference>
<evidence type="ECO:0000256" key="4">
    <source>
        <dbReference type="ARBA" id="ARBA00022729"/>
    </source>
</evidence>
<reference evidence="9 10" key="1">
    <citation type="submission" date="2018-12" db="EMBL/GenBank/DDBJ databases">
        <title>Croceicoccus ponticola sp. nov., a lipolytic bacterium isolated from seawater.</title>
        <authorList>
            <person name="Yoon J.-H."/>
        </authorList>
    </citation>
    <scope>NUCLEOTIDE SEQUENCE [LARGE SCALE GENOMIC DNA]</scope>
    <source>
        <strain evidence="9 10">GM-16</strain>
    </source>
</reference>
<keyword evidence="3" id="KW-0479">Metal-binding</keyword>
<dbReference type="GO" id="GO:0046872">
    <property type="term" value="F:metal ion binding"/>
    <property type="evidence" value="ECO:0007669"/>
    <property type="project" value="UniProtKB-KW"/>
</dbReference>
<dbReference type="GO" id="GO:0008235">
    <property type="term" value="F:metalloexopeptidase activity"/>
    <property type="evidence" value="ECO:0007669"/>
    <property type="project" value="InterPro"/>
</dbReference>
<feature type="signal peptide" evidence="7">
    <location>
        <begin position="1"/>
        <end position="24"/>
    </location>
</feature>
<keyword evidence="6" id="KW-0862">Zinc</keyword>
<comment type="caution">
    <text evidence="9">The sequence shown here is derived from an EMBL/GenBank/DDBJ whole genome shotgun (WGS) entry which is preliminary data.</text>
</comment>
<evidence type="ECO:0000256" key="6">
    <source>
        <dbReference type="ARBA" id="ARBA00022833"/>
    </source>
</evidence>
<dbReference type="GO" id="GO:0006508">
    <property type="term" value="P:proteolysis"/>
    <property type="evidence" value="ECO:0007669"/>
    <property type="project" value="UniProtKB-KW"/>
</dbReference>
<evidence type="ECO:0000256" key="1">
    <source>
        <dbReference type="ARBA" id="ARBA00022438"/>
    </source>
</evidence>
<keyword evidence="2" id="KW-0645">Protease</keyword>
<evidence type="ECO:0000256" key="5">
    <source>
        <dbReference type="ARBA" id="ARBA00022801"/>
    </source>
</evidence>
<evidence type="ECO:0000256" key="7">
    <source>
        <dbReference type="SAM" id="SignalP"/>
    </source>
</evidence>
<dbReference type="AlphaFoldDB" id="A0A437H1E3"/>
<evidence type="ECO:0000259" key="8">
    <source>
        <dbReference type="Pfam" id="PF04389"/>
    </source>
</evidence>
<dbReference type="PANTHER" id="PTHR12147:SF56">
    <property type="entry name" value="AMINOPEPTIDASE YDR415C-RELATED"/>
    <property type="match status" value="1"/>
</dbReference>
<organism evidence="9 10">
    <name type="scientific">Croceicoccus ponticola</name>
    <dbReference type="NCBI Taxonomy" id="2217664"/>
    <lineage>
        <taxon>Bacteria</taxon>
        <taxon>Pseudomonadati</taxon>
        <taxon>Pseudomonadota</taxon>
        <taxon>Alphaproteobacteria</taxon>
        <taxon>Sphingomonadales</taxon>
        <taxon>Erythrobacteraceae</taxon>
        <taxon>Croceicoccus</taxon>
    </lineage>
</organism>
<feature type="chain" id="PRO_5019128955" evidence="7">
    <location>
        <begin position="25"/>
        <end position="352"/>
    </location>
</feature>
<keyword evidence="10" id="KW-1185">Reference proteome</keyword>
<dbReference type="Pfam" id="PF04389">
    <property type="entry name" value="Peptidase_M28"/>
    <property type="match status" value="1"/>
</dbReference>
<dbReference type="PROSITE" id="PS51257">
    <property type="entry name" value="PROKAR_LIPOPROTEIN"/>
    <property type="match status" value="1"/>
</dbReference>
<evidence type="ECO:0000256" key="2">
    <source>
        <dbReference type="ARBA" id="ARBA00022670"/>
    </source>
</evidence>
<dbReference type="InterPro" id="IPR007484">
    <property type="entry name" value="Peptidase_M28"/>
</dbReference>
<keyword evidence="5 9" id="KW-0378">Hydrolase</keyword>
<dbReference type="RefSeq" id="WP_127611654.1">
    <property type="nucleotide sequence ID" value="NZ_RXOL01000001.1"/>
</dbReference>
<dbReference type="Proteomes" id="UP000283003">
    <property type="component" value="Unassembled WGS sequence"/>
</dbReference>
<gene>
    <name evidence="9" type="ORF">EKN06_04635</name>
</gene>
<feature type="domain" description="Peptidase M28" evidence="8">
    <location>
        <begin position="107"/>
        <end position="316"/>
    </location>
</feature>